<dbReference type="Proteomes" id="UP000440732">
    <property type="component" value="Unassembled WGS sequence"/>
</dbReference>
<comment type="caution">
    <text evidence="2">The sequence shown here is derived from an EMBL/GenBank/DDBJ whole genome shotgun (WGS) entry which is preliminary data.</text>
</comment>
<dbReference type="Proteomes" id="UP000433483">
    <property type="component" value="Unassembled WGS sequence"/>
</dbReference>
<dbReference type="Proteomes" id="UP000440367">
    <property type="component" value="Unassembled WGS sequence"/>
</dbReference>
<evidence type="ECO:0000313" key="16">
    <source>
        <dbReference type="Proteomes" id="UP000486351"/>
    </source>
</evidence>
<evidence type="ECO:0000313" key="10">
    <source>
        <dbReference type="Proteomes" id="UP000433483"/>
    </source>
</evidence>
<organism evidence="2 14">
    <name type="scientific">Phytophthora fragariae</name>
    <dbReference type="NCBI Taxonomy" id="53985"/>
    <lineage>
        <taxon>Eukaryota</taxon>
        <taxon>Sar</taxon>
        <taxon>Stramenopiles</taxon>
        <taxon>Oomycota</taxon>
        <taxon>Peronosporomycetes</taxon>
        <taxon>Peronosporales</taxon>
        <taxon>Peronosporaceae</taxon>
        <taxon>Phytophthora</taxon>
    </lineage>
</organism>
<dbReference type="Proteomes" id="UP000486351">
    <property type="component" value="Unassembled WGS sequence"/>
</dbReference>
<dbReference type="EMBL" id="QXGA01000105">
    <property type="protein sequence ID" value="KAE9152442.1"/>
    <property type="molecule type" value="Genomic_DNA"/>
</dbReference>
<evidence type="ECO:0000313" key="15">
    <source>
        <dbReference type="Proteomes" id="UP000476176"/>
    </source>
</evidence>
<dbReference type="Proteomes" id="UP000437068">
    <property type="component" value="Unassembled WGS sequence"/>
</dbReference>
<accession>A0A6A3SR10</accession>
<sequence length="81" mass="8520">MNYSLSSVVVWTMASSLSSKCIVQAQLSSSNPSSGSPNSGDMALWMVSLSKEVAAPVTMEFSGCGSVRTSSAGHRESRRMV</sequence>
<dbReference type="EMBL" id="QXGD01000312">
    <property type="protein sequence ID" value="KAE9243720.1"/>
    <property type="molecule type" value="Genomic_DNA"/>
</dbReference>
<keyword evidence="10" id="KW-1185">Reference proteome</keyword>
<evidence type="ECO:0000313" key="1">
    <source>
        <dbReference type="EMBL" id="KAE8942648.1"/>
    </source>
</evidence>
<gene>
    <name evidence="7" type="ORF">PF001_g6523</name>
    <name evidence="6" type="ORF">PF002_g8116</name>
    <name evidence="5" type="ORF">PF004_g6223</name>
    <name evidence="4" type="ORF">PF005_g7165</name>
    <name evidence="3" type="ORF">PF006_g3353</name>
    <name evidence="2" type="ORF">PF007_g7482</name>
    <name evidence="8" type="ORF">PF008_g6477</name>
    <name evidence="1" type="ORF">PF009_g7601</name>
</gene>
<dbReference type="Proteomes" id="UP000476176">
    <property type="component" value="Unassembled WGS sequence"/>
</dbReference>
<reference evidence="9 10" key="1">
    <citation type="submission" date="2018-08" db="EMBL/GenBank/DDBJ databases">
        <title>Genomic investigation of the strawberry pathogen Phytophthora fragariae indicates pathogenicity is determined by transcriptional variation in three key races.</title>
        <authorList>
            <person name="Adams T.M."/>
            <person name="Armitage A.D."/>
            <person name="Sobczyk M.K."/>
            <person name="Bates H.J."/>
            <person name="Dunwell J.M."/>
            <person name="Nellist C.F."/>
            <person name="Harrison R.J."/>
        </authorList>
    </citation>
    <scope>NUCLEOTIDE SEQUENCE [LARGE SCALE GENOMIC DNA]</scope>
    <source>
        <strain evidence="7 11">A4</strain>
        <strain evidence="6 12">BC-1</strain>
        <strain evidence="5 15">BC-23</strain>
        <strain evidence="4 10">NOV-27</strain>
        <strain evidence="3 13">NOV-5</strain>
        <strain evidence="2 14">NOV-71</strain>
        <strain evidence="8 16">NOV-77</strain>
        <strain evidence="1 9">NOV-9</strain>
    </source>
</reference>
<dbReference type="EMBL" id="QXFZ01000298">
    <property type="protein sequence ID" value="KAE9122323.1"/>
    <property type="molecule type" value="Genomic_DNA"/>
</dbReference>
<protein>
    <submittedName>
        <fullName evidence="2">Uncharacterized protein</fullName>
    </submittedName>
</protein>
<dbReference type="EMBL" id="QXGB01000282">
    <property type="protein sequence ID" value="KAE9221237.1"/>
    <property type="molecule type" value="Genomic_DNA"/>
</dbReference>
<dbReference type="Proteomes" id="UP000441208">
    <property type="component" value="Unassembled WGS sequence"/>
</dbReference>
<evidence type="ECO:0000313" key="9">
    <source>
        <dbReference type="Proteomes" id="UP000429523"/>
    </source>
</evidence>
<evidence type="ECO:0000313" key="12">
    <source>
        <dbReference type="Proteomes" id="UP000440367"/>
    </source>
</evidence>
<dbReference type="EMBL" id="QXGC01000247">
    <property type="protein sequence ID" value="KAE9243286.1"/>
    <property type="molecule type" value="Genomic_DNA"/>
</dbReference>
<dbReference type="Proteomes" id="UP000429523">
    <property type="component" value="Unassembled WGS sequence"/>
</dbReference>
<dbReference type="EMBL" id="QXGF01000296">
    <property type="protein sequence ID" value="KAE8942648.1"/>
    <property type="molecule type" value="Genomic_DNA"/>
</dbReference>
<evidence type="ECO:0000313" key="5">
    <source>
        <dbReference type="EMBL" id="KAE9243286.1"/>
    </source>
</evidence>
<dbReference type="EMBL" id="QXGE01000262">
    <property type="protein sequence ID" value="KAE9318095.1"/>
    <property type="molecule type" value="Genomic_DNA"/>
</dbReference>
<evidence type="ECO:0000313" key="13">
    <source>
        <dbReference type="Proteomes" id="UP000440732"/>
    </source>
</evidence>
<proteinExistence type="predicted"/>
<evidence type="ECO:0000313" key="3">
    <source>
        <dbReference type="EMBL" id="KAE9152442.1"/>
    </source>
</evidence>
<dbReference type="AlphaFoldDB" id="A0A6A3SR10"/>
<evidence type="ECO:0000313" key="2">
    <source>
        <dbReference type="EMBL" id="KAE9122323.1"/>
    </source>
</evidence>
<dbReference type="EMBL" id="QXFY01000256">
    <property type="protein sequence ID" value="KAE9350355.1"/>
    <property type="molecule type" value="Genomic_DNA"/>
</dbReference>
<evidence type="ECO:0000313" key="6">
    <source>
        <dbReference type="EMBL" id="KAE9243720.1"/>
    </source>
</evidence>
<evidence type="ECO:0000313" key="8">
    <source>
        <dbReference type="EMBL" id="KAE9350355.1"/>
    </source>
</evidence>
<name>A0A6A3SR10_9STRA</name>
<evidence type="ECO:0000313" key="4">
    <source>
        <dbReference type="EMBL" id="KAE9221237.1"/>
    </source>
</evidence>
<evidence type="ECO:0000313" key="7">
    <source>
        <dbReference type="EMBL" id="KAE9318095.1"/>
    </source>
</evidence>
<evidence type="ECO:0000313" key="14">
    <source>
        <dbReference type="Proteomes" id="UP000441208"/>
    </source>
</evidence>
<evidence type="ECO:0000313" key="11">
    <source>
        <dbReference type="Proteomes" id="UP000437068"/>
    </source>
</evidence>